<dbReference type="EMBL" id="HBHX01060426">
    <property type="protein sequence ID" value="CAE0140663.1"/>
    <property type="molecule type" value="Transcribed_RNA"/>
</dbReference>
<proteinExistence type="predicted"/>
<reference evidence="2" key="1">
    <citation type="submission" date="2021-01" db="EMBL/GenBank/DDBJ databases">
        <authorList>
            <person name="Corre E."/>
            <person name="Pelletier E."/>
            <person name="Niang G."/>
            <person name="Scheremetjew M."/>
            <person name="Finn R."/>
            <person name="Kale V."/>
            <person name="Holt S."/>
            <person name="Cochrane G."/>
            <person name="Meng A."/>
            <person name="Brown T."/>
            <person name="Cohen L."/>
        </authorList>
    </citation>
    <scope>NUCLEOTIDE SEQUENCE</scope>
    <source>
        <strain evidence="2">CCMP281</strain>
    </source>
</reference>
<feature type="transmembrane region" description="Helical" evidence="1">
    <location>
        <begin position="93"/>
        <end position="114"/>
    </location>
</feature>
<keyword evidence="1" id="KW-0812">Transmembrane</keyword>
<organism evidence="2">
    <name type="scientific">Haptolina ericina</name>
    <dbReference type="NCBI Taxonomy" id="156174"/>
    <lineage>
        <taxon>Eukaryota</taxon>
        <taxon>Haptista</taxon>
        <taxon>Haptophyta</taxon>
        <taxon>Prymnesiophyceae</taxon>
        <taxon>Prymnesiales</taxon>
        <taxon>Prymnesiaceae</taxon>
        <taxon>Haptolina</taxon>
    </lineage>
</organism>
<sequence>MNDGSRNVGWLSFLLIAAWSGVNLVFLVVTLEATWVAVSYVGLFGGGSLVFFLGFYAGDLKSRVAALCGKGVAFPILNLIYWTVILTDPVPPIWPALAMYPIGAVATAFLMFAGGSRLSGAAARPPCSCSDLFFAKRPRKKLIPNCAPKSSALNMV</sequence>
<name>A0A7S3BNC7_9EUKA</name>
<keyword evidence="1" id="KW-0472">Membrane</keyword>
<feature type="transmembrane region" description="Helical" evidence="1">
    <location>
        <begin position="35"/>
        <end position="57"/>
    </location>
</feature>
<evidence type="ECO:0000256" key="1">
    <source>
        <dbReference type="SAM" id="Phobius"/>
    </source>
</evidence>
<accession>A0A7S3BNC7</accession>
<protein>
    <submittedName>
        <fullName evidence="2">Uncharacterized protein</fullName>
    </submittedName>
</protein>
<evidence type="ECO:0000313" key="2">
    <source>
        <dbReference type="EMBL" id="CAE0140663.1"/>
    </source>
</evidence>
<keyword evidence="1" id="KW-1133">Transmembrane helix</keyword>
<dbReference type="AlphaFoldDB" id="A0A7S3BNC7"/>
<gene>
    <name evidence="2" type="ORF">HERI1096_LOCUS33406</name>
</gene>
<feature type="transmembrane region" description="Helical" evidence="1">
    <location>
        <begin position="64"/>
        <end position="87"/>
    </location>
</feature>
<feature type="transmembrane region" description="Helical" evidence="1">
    <location>
        <begin position="7"/>
        <end position="29"/>
    </location>
</feature>